<feature type="transmembrane region" description="Helical" evidence="1">
    <location>
        <begin position="111"/>
        <end position="135"/>
    </location>
</feature>
<evidence type="ECO:0008006" key="4">
    <source>
        <dbReference type="Google" id="ProtNLM"/>
    </source>
</evidence>
<dbReference type="RefSeq" id="WP_378298489.1">
    <property type="nucleotide sequence ID" value="NZ_JBHTJA010000019.1"/>
</dbReference>
<keyword evidence="3" id="KW-1185">Reference proteome</keyword>
<comment type="caution">
    <text evidence="2">The sequence shown here is derived from an EMBL/GenBank/DDBJ whole genome shotgun (WGS) entry which is preliminary data.</text>
</comment>
<sequence>MSDRSYASTPKGITFPGAVPVTRGRVLGSVLLLGALFFAVRAAGGVPGGDPRAVAAAGGTALSLLLTGLAVHGWRADLCIRAAWVFPATLLLSGVAMVVDTGRRGAGYGGAYAELLGPLLVAGGLAGAVLYRCTLARMHAPSGGDARTGGGFPEPWMRALGVVLLLGACHFAVQLAAAVPDGDWRRLVAAVGYGAALLLGGLGLNGWWVGLSIRLVWLFPATMAVLGLSMIMEPDYGDPTWSGAAAIGTAVVQFGIGMVLAGVVGGVLYTSAVTRRVPGHR</sequence>
<evidence type="ECO:0000313" key="2">
    <source>
        <dbReference type="EMBL" id="MFD0901269.1"/>
    </source>
</evidence>
<dbReference type="EMBL" id="JBHTJA010000019">
    <property type="protein sequence ID" value="MFD0901269.1"/>
    <property type="molecule type" value="Genomic_DNA"/>
</dbReference>
<evidence type="ECO:0000313" key="3">
    <source>
        <dbReference type="Proteomes" id="UP001596972"/>
    </source>
</evidence>
<name>A0ABW3EP59_9ACTN</name>
<protein>
    <recommendedName>
        <fullName evidence="4">Integral membrane protein</fullName>
    </recommendedName>
</protein>
<reference evidence="3" key="1">
    <citation type="journal article" date="2019" name="Int. J. Syst. Evol. Microbiol.">
        <title>The Global Catalogue of Microorganisms (GCM) 10K type strain sequencing project: providing services to taxonomists for standard genome sequencing and annotation.</title>
        <authorList>
            <consortium name="The Broad Institute Genomics Platform"/>
            <consortium name="The Broad Institute Genome Sequencing Center for Infectious Disease"/>
            <person name="Wu L."/>
            <person name="Ma J."/>
        </authorList>
    </citation>
    <scope>NUCLEOTIDE SEQUENCE [LARGE SCALE GENOMIC DNA]</scope>
    <source>
        <strain evidence="3">JCM 31202</strain>
    </source>
</reference>
<proteinExistence type="predicted"/>
<accession>A0ABW3EP59</accession>
<keyword evidence="1" id="KW-0812">Transmembrane</keyword>
<keyword evidence="1" id="KW-1133">Transmembrane helix</keyword>
<evidence type="ECO:0000256" key="1">
    <source>
        <dbReference type="SAM" id="Phobius"/>
    </source>
</evidence>
<feature type="transmembrane region" description="Helical" evidence="1">
    <location>
        <begin position="244"/>
        <end position="269"/>
    </location>
</feature>
<feature type="transmembrane region" description="Helical" evidence="1">
    <location>
        <begin position="52"/>
        <end position="71"/>
    </location>
</feature>
<feature type="transmembrane region" description="Helical" evidence="1">
    <location>
        <begin position="78"/>
        <end position="99"/>
    </location>
</feature>
<feature type="transmembrane region" description="Helical" evidence="1">
    <location>
        <begin position="156"/>
        <end position="175"/>
    </location>
</feature>
<gene>
    <name evidence="2" type="ORF">ACFQ11_12780</name>
</gene>
<keyword evidence="1" id="KW-0472">Membrane</keyword>
<organism evidence="2 3">
    <name type="scientific">Actinomadura sediminis</name>
    <dbReference type="NCBI Taxonomy" id="1038904"/>
    <lineage>
        <taxon>Bacteria</taxon>
        <taxon>Bacillati</taxon>
        <taxon>Actinomycetota</taxon>
        <taxon>Actinomycetes</taxon>
        <taxon>Streptosporangiales</taxon>
        <taxon>Thermomonosporaceae</taxon>
        <taxon>Actinomadura</taxon>
    </lineage>
</organism>
<feature type="transmembrane region" description="Helical" evidence="1">
    <location>
        <begin position="187"/>
        <end position="208"/>
    </location>
</feature>
<dbReference type="Proteomes" id="UP001596972">
    <property type="component" value="Unassembled WGS sequence"/>
</dbReference>
<feature type="transmembrane region" description="Helical" evidence="1">
    <location>
        <begin position="215"/>
        <end position="232"/>
    </location>
</feature>